<dbReference type="InterPro" id="IPR036236">
    <property type="entry name" value="Znf_C2H2_sf"/>
</dbReference>
<dbReference type="GO" id="GO:0006260">
    <property type="term" value="P:DNA replication"/>
    <property type="evidence" value="ECO:0007669"/>
    <property type="project" value="TreeGrafter"/>
</dbReference>
<reference evidence="3" key="1">
    <citation type="submission" date="2020-11" db="EMBL/GenBank/DDBJ databases">
        <title>Kefir isolates.</title>
        <authorList>
            <person name="Marcisauskas S."/>
            <person name="Kim Y."/>
            <person name="Blasche S."/>
        </authorList>
    </citation>
    <scope>NUCLEOTIDE SEQUENCE</scope>
    <source>
        <strain evidence="3">Olga-1</strain>
    </source>
</reference>
<evidence type="ECO:0000313" key="4">
    <source>
        <dbReference type="Proteomes" id="UP000697127"/>
    </source>
</evidence>
<dbReference type="GO" id="GO:0006974">
    <property type="term" value="P:DNA damage response"/>
    <property type="evidence" value="ECO:0007669"/>
    <property type="project" value="TreeGrafter"/>
</dbReference>
<dbReference type="PROSITE" id="PS00028">
    <property type="entry name" value="ZINC_FINGER_C2H2_1"/>
    <property type="match status" value="1"/>
</dbReference>
<comment type="caution">
    <text evidence="3">The sequence shown here is derived from an EMBL/GenBank/DDBJ whole genome shotgun (WGS) entry which is preliminary data.</text>
</comment>
<dbReference type="Gene3D" id="1.10.10.2030">
    <property type="entry name" value="DNA/RNA-binding protein Kin17, conserved domain"/>
    <property type="match status" value="1"/>
</dbReference>
<dbReference type="SUPFAM" id="SSF57667">
    <property type="entry name" value="beta-beta-alpha zinc fingers"/>
    <property type="match status" value="1"/>
</dbReference>
<feature type="domain" description="C2H2-type" evidence="2">
    <location>
        <begin position="27"/>
        <end position="49"/>
    </location>
</feature>
<dbReference type="GO" id="GO:0008270">
    <property type="term" value="F:zinc ion binding"/>
    <property type="evidence" value="ECO:0007669"/>
    <property type="project" value="UniProtKB-KW"/>
</dbReference>
<organism evidence="3 4">
    <name type="scientific">Pichia californica</name>
    <dbReference type="NCBI Taxonomy" id="460514"/>
    <lineage>
        <taxon>Eukaryota</taxon>
        <taxon>Fungi</taxon>
        <taxon>Dikarya</taxon>
        <taxon>Ascomycota</taxon>
        <taxon>Saccharomycotina</taxon>
        <taxon>Pichiomycetes</taxon>
        <taxon>Pichiales</taxon>
        <taxon>Pichiaceae</taxon>
        <taxon>Pichia</taxon>
    </lineage>
</organism>
<dbReference type="InterPro" id="IPR013087">
    <property type="entry name" value="Znf_C2H2_type"/>
</dbReference>
<keyword evidence="4" id="KW-1185">Reference proteome</keyword>
<dbReference type="InterPro" id="IPR038254">
    <property type="entry name" value="KIN17_WH-like_sf"/>
</dbReference>
<dbReference type="InterPro" id="IPR056767">
    <property type="entry name" value="C2H2-Znf_KIN17"/>
</dbReference>
<sequence>MGIKDGEAKYLEKHKRRKGLQKTRFYCQICERQCLDENGFKLHIKSEVHMRNLNKQLKENSSKQIIDKFSEEFDKEFINKLRKNHGEKFVKLNKFYQELIKDRDHVHLNSTRWNNLTQYVRHLRNEKLCNIIEDDEGGNDGERYLIAYCKPVTTNLIEIGKTFEDVPLEFIGESESNTNNTTNNNNNVGIENKIAIQIEEGGKNVPVLEN</sequence>
<dbReference type="PANTHER" id="PTHR12805">
    <property type="entry name" value="KIN17 KIN, ANTIGENIC DETERMINANT OF RECA PROTEIN HOMOLOG"/>
    <property type="match status" value="1"/>
</dbReference>
<feature type="non-terminal residue" evidence="3">
    <location>
        <position position="210"/>
    </location>
</feature>
<dbReference type="GO" id="GO:0005634">
    <property type="term" value="C:nucleus"/>
    <property type="evidence" value="ECO:0007669"/>
    <property type="project" value="TreeGrafter"/>
</dbReference>
<keyword evidence="1" id="KW-0862">Zinc</keyword>
<dbReference type="Pfam" id="PF10357">
    <property type="entry name" value="WH_KIN17"/>
    <property type="match status" value="1"/>
</dbReference>
<evidence type="ECO:0000259" key="2">
    <source>
        <dbReference type="PROSITE" id="PS00028"/>
    </source>
</evidence>
<evidence type="ECO:0000256" key="1">
    <source>
        <dbReference type="ARBA" id="ARBA00022771"/>
    </source>
</evidence>
<accession>A0A9P6WFM7</accession>
<dbReference type="PANTHER" id="PTHR12805:SF0">
    <property type="entry name" value="DNA_RNA-BINDING PROTEIN KIN17"/>
    <property type="match status" value="1"/>
</dbReference>
<gene>
    <name evidence="3" type="ORF">C6P40_004509</name>
</gene>
<keyword evidence="1" id="KW-0479">Metal-binding</keyword>
<dbReference type="SMART" id="SM01253">
    <property type="entry name" value="Kin17_mid"/>
    <property type="match status" value="1"/>
</dbReference>
<dbReference type="InterPro" id="IPR019447">
    <property type="entry name" value="DNA/RNA-bd_Kin17_WH-like_dom"/>
</dbReference>
<keyword evidence="1" id="KW-0863">Zinc-finger</keyword>
<dbReference type="Pfam" id="PF25095">
    <property type="entry name" value="C2H2-zf_KIN17"/>
    <property type="match status" value="1"/>
</dbReference>
<name>A0A9P6WFM7_9ASCO</name>
<protein>
    <recommendedName>
        <fullName evidence="2">C2H2-type domain-containing protein</fullName>
    </recommendedName>
</protein>
<proteinExistence type="predicted"/>
<dbReference type="EMBL" id="PUHW01000618">
    <property type="protein sequence ID" value="KAG0686310.1"/>
    <property type="molecule type" value="Genomic_DNA"/>
</dbReference>
<dbReference type="AlphaFoldDB" id="A0A9P6WFM7"/>
<dbReference type="SMART" id="SM00451">
    <property type="entry name" value="ZnF_U1"/>
    <property type="match status" value="1"/>
</dbReference>
<dbReference type="InterPro" id="IPR003604">
    <property type="entry name" value="Matrin/U1-like-C_Znf_C2H2"/>
</dbReference>
<evidence type="ECO:0000313" key="3">
    <source>
        <dbReference type="EMBL" id="KAG0686310.1"/>
    </source>
</evidence>
<dbReference type="Gene3D" id="3.30.160.60">
    <property type="entry name" value="Classic Zinc Finger"/>
    <property type="match status" value="1"/>
</dbReference>
<dbReference type="InterPro" id="IPR037321">
    <property type="entry name" value="KIN17-like"/>
</dbReference>
<dbReference type="GO" id="GO:0003690">
    <property type="term" value="F:double-stranded DNA binding"/>
    <property type="evidence" value="ECO:0007669"/>
    <property type="project" value="TreeGrafter"/>
</dbReference>
<dbReference type="Proteomes" id="UP000697127">
    <property type="component" value="Unassembled WGS sequence"/>
</dbReference>